<dbReference type="InterPro" id="IPR036390">
    <property type="entry name" value="WH_DNA-bd_sf"/>
</dbReference>
<dbReference type="GO" id="GO:0005634">
    <property type="term" value="C:nucleus"/>
    <property type="evidence" value="ECO:0007669"/>
    <property type="project" value="UniProtKB-SubCell"/>
</dbReference>
<dbReference type="AlphaFoldDB" id="A0A895KS08"/>
<evidence type="ECO:0000256" key="2">
    <source>
        <dbReference type="ARBA" id="ARBA00023125"/>
    </source>
</evidence>
<organism evidence="6">
    <name type="scientific">Takifugu rubripes</name>
    <name type="common">Japanese pufferfish</name>
    <name type="synonym">Fugu rubripes</name>
    <dbReference type="NCBI Taxonomy" id="31033"/>
    <lineage>
        <taxon>Eukaryota</taxon>
        <taxon>Metazoa</taxon>
        <taxon>Chordata</taxon>
        <taxon>Craniata</taxon>
        <taxon>Vertebrata</taxon>
        <taxon>Euteleostomi</taxon>
        <taxon>Actinopterygii</taxon>
        <taxon>Neopterygii</taxon>
        <taxon>Teleostei</taxon>
        <taxon>Neoteleostei</taxon>
        <taxon>Acanthomorphata</taxon>
        <taxon>Eupercaria</taxon>
        <taxon>Tetraodontiformes</taxon>
        <taxon>Tetradontoidea</taxon>
        <taxon>Tetraodontidae</taxon>
        <taxon>Takifugu</taxon>
    </lineage>
</organism>
<evidence type="ECO:0000256" key="3">
    <source>
        <dbReference type="RuleBase" id="RU004019"/>
    </source>
</evidence>
<dbReference type="InterPro" id="IPR000418">
    <property type="entry name" value="Ets_dom"/>
</dbReference>
<protein>
    <submittedName>
        <fullName evidence="6">Transcription factor PU.1a</fullName>
    </submittedName>
</protein>
<evidence type="ECO:0000259" key="5">
    <source>
        <dbReference type="PROSITE" id="PS50061"/>
    </source>
</evidence>
<dbReference type="Gene3D" id="1.10.10.10">
    <property type="entry name" value="Winged helix-like DNA-binding domain superfamily/Winged helix DNA-binding domain"/>
    <property type="match status" value="1"/>
</dbReference>
<dbReference type="PANTHER" id="PTHR11849">
    <property type="entry name" value="ETS"/>
    <property type="match status" value="1"/>
</dbReference>
<dbReference type="InterPro" id="IPR036388">
    <property type="entry name" value="WH-like_DNA-bd_sf"/>
</dbReference>
<dbReference type="SUPFAM" id="SSF46785">
    <property type="entry name" value="Winged helix' DNA-binding domain"/>
    <property type="match status" value="1"/>
</dbReference>
<comment type="subcellular location">
    <subcellularLocation>
        <location evidence="3">Nucleus</location>
    </subcellularLocation>
</comment>
<dbReference type="Pfam" id="PF00178">
    <property type="entry name" value="Ets"/>
    <property type="match status" value="1"/>
</dbReference>
<dbReference type="PRINTS" id="PR00454">
    <property type="entry name" value="ETSDOMAIN"/>
</dbReference>
<evidence type="ECO:0000256" key="1">
    <source>
        <dbReference type="ARBA" id="ARBA00005562"/>
    </source>
</evidence>
<dbReference type="SMART" id="SM00413">
    <property type="entry name" value="ETS"/>
    <property type="match status" value="1"/>
</dbReference>
<dbReference type="FunFam" id="1.10.10.10:FF:000191">
    <property type="entry name" value="Transcription factor PU.1"/>
    <property type="match status" value="1"/>
</dbReference>
<dbReference type="PROSITE" id="PS00345">
    <property type="entry name" value="ETS_DOMAIN_1"/>
    <property type="match status" value="1"/>
</dbReference>
<dbReference type="EMBL" id="MW006470">
    <property type="protein sequence ID" value="QRZ60169.1"/>
    <property type="molecule type" value="mRNA"/>
</dbReference>
<keyword evidence="2 3" id="KW-0238">DNA-binding</keyword>
<comment type="similarity">
    <text evidence="1 3">Belongs to the ETS family.</text>
</comment>
<evidence type="ECO:0000313" key="6">
    <source>
        <dbReference type="EMBL" id="QRZ60169.1"/>
    </source>
</evidence>
<feature type="region of interest" description="Disordered" evidence="4">
    <location>
        <begin position="125"/>
        <end position="152"/>
    </location>
</feature>
<reference evidence="6" key="1">
    <citation type="submission" date="2020-09" db="EMBL/GenBank/DDBJ databases">
        <authorList>
            <person name="Chi Q."/>
            <person name="Lu X."/>
            <person name="Chen J."/>
        </authorList>
    </citation>
    <scope>NUCLEOTIDE SEQUENCE</scope>
</reference>
<keyword evidence="3" id="KW-0539">Nucleus</keyword>
<dbReference type="GO" id="GO:0030154">
    <property type="term" value="P:cell differentiation"/>
    <property type="evidence" value="ECO:0007669"/>
    <property type="project" value="TreeGrafter"/>
</dbReference>
<dbReference type="GO" id="GO:0043565">
    <property type="term" value="F:sequence-specific DNA binding"/>
    <property type="evidence" value="ECO:0007669"/>
    <property type="project" value="InterPro"/>
</dbReference>
<feature type="region of interest" description="Disordered" evidence="4">
    <location>
        <begin position="52"/>
        <end position="95"/>
    </location>
</feature>
<dbReference type="GO" id="GO:0000981">
    <property type="term" value="F:DNA-binding transcription factor activity, RNA polymerase II-specific"/>
    <property type="evidence" value="ECO:0007669"/>
    <property type="project" value="TreeGrafter"/>
</dbReference>
<proteinExistence type="evidence at transcript level"/>
<dbReference type="PROSITE" id="PS00346">
    <property type="entry name" value="ETS_DOMAIN_2"/>
    <property type="match status" value="1"/>
</dbReference>
<evidence type="ECO:0000256" key="4">
    <source>
        <dbReference type="SAM" id="MobiDB-lite"/>
    </source>
</evidence>
<sequence>MKNFGITCNLVTLTRTVKDSEGIIPNESEDYRPPAELYPYLANVAEIYEGEEPPQKVLTPRPSHVRSRPLSLSRSQLIPPHRHGGEPLALHLDPHPAHLPVSPQIPHYSPSLCYQYQPFNSPRHYYSEQEQRGPSPPLEVSDGDDDYEGHKHSSFRKDINKKKMRLYQFLLDLLRNGNMSDSIWWVDQDKGIFQFSTKHKEALASKWGLEKGNRKTMTYQKMARALRNYGKTGEIKKVKKKLTYQFSEGVLRSSSHQYPH</sequence>
<name>A0A895KS08_TAKRU</name>
<feature type="compositionally biased region" description="Low complexity" evidence="4">
    <location>
        <begin position="68"/>
        <end position="79"/>
    </location>
</feature>
<dbReference type="InterPro" id="IPR046328">
    <property type="entry name" value="ETS_fam"/>
</dbReference>
<dbReference type="PROSITE" id="PS50061">
    <property type="entry name" value="ETS_DOMAIN_3"/>
    <property type="match status" value="1"/>
</dbReference>
<feature type="domain" description="ETS" evidence="5">
    <location>
        <begin position="164"/>
        <end position="247"/>
    </location>
</feature>
<dbReference type="PANTHER" id="PTHR11849:SF16">
    <property type="entry name" value="TRANSCRIPTION FACTOR PU.1"/>
    <property type="match status" value="1"/>
</dbReference>
<accession>A0A895KS08</accession>